<organism evidence="2 3">
    <name type="scientific">Paxillus rubicundulus Ve08.2h10</name>
    <dbReference type="NCBI Taxonomy" id="930991"/>
    <lineage>
        <taxon>Eukaryota</taxon>
        <taxon>Fungi</taxon>
        <taxon>Dikarya</taxon>
        <taxon>Basidiomycota</taxon>
        <taxon>Agaricomycotina</taxon>
        <taxon>Agaricomycetes</taxon>
        <taxon>Agaricomycetidae</taxon>
        <taxon>Boletales</taxon>
        <taxon>Paxilineae</taxon>
        <taxon>Paxillaceae</taxon>
        <taxon>Paxillus</taxon>
    </lineage>
</organism>
<evidence type="ECO:0000313" key="2">
    <source>
        <dbReference type="EMBL" id="KIK91377.1"/>
    </source>
</evidence>
<feature type="chain" id="PRO_5002208385" description="Secreted protein" evidence="1">
    <location>
        <begin position="19"/>
        <end position="171"/>
    </location>
</feature>
<dbReference type="Proteomes" id="UP000054538">
    <property type="component" value="Unassembled WGS sequence"/>
</dbReference>
<proteinExistence type="predicted"/>
<evidence type="ECO:0000313" key="3">
    <source>
        <dbReference type="Proteomes" id="UP000054538"/>
    </source>
</evidence>
<name>A0A0D0D4D5_9AGAM</name>
<reference evidence="3" key="2">
    <citation type="submission" date="2015-01" db="EMBL/GenBank/DDBJ databases">
        <title>Evolutionary Origins and Diversification of the Mycorrhizal Mutualists.</title>
        <authorList>
            <consortium name="DOE Joint Genome Institute"/>
            <consortium name="Mycorrhizal Genomics Consortium"/>
            <person name="Kohler A."/>
            <person name="Kuo A."/>
            <person name="Nagy L.G."/>
            <person name="Floudas D."/>
            <person name="Copeland A."/>
            <person name="Barry K.W."/>
            <person name="Cichocki N."/>
            <person name="Veneault-Fourrey C."/>
            <person name="LaButti K."/>
            <person name="Lindquist E.A."/>
            <person name="Lipzen A."/>
            <person name="Lundell T."/>
            <person name="Morin E."/>
            <person name="Murat C."/>
            <person name="Riley R."/>
            <person name="Ohm R."/>
            <person name="Sun H."/>
            <person name="Tunlid A."/>
            <person name="Henrissat B."/>
            <person name="Grigoriev I.V."/>
            <person name="Hibbett D.S."/>
            <person name="Martin F."/>
        </authorList>
    </citation>
    <scope>NUCLEOTIDE SEQUENCE [LARGE SCALE GENOMIC DNA]</scope>
    <source>
        <strain evidence="3">Ve08.2h10</strain>
    </source>
</reference>
<dbReference type="HOGENOM" id="CLU_1563375_0_0_1"/>
<keyword evidence="3" id="KW-1185">Reference proteome</keyword>
<evidence type="ECO:0008006" key="4">
    <source>
        <dbReference type="Google" id="ProtNLM"/>
    </source>
</evidence>
<protein>
    <recommendedName>
        <fullName evidence="4">Secreted protein</fullName>
    </recommendedName>
</protein>
<gene>
    <name evidence="2" type="ORF">PAXRUDRAFT_830897</name>
</gene>
<feature type="signal peptide" evidence="1">
    <location>
        <begin position="1"/>
        <end position="18"/>
    </location>
</feature>
<dbReference type="InParanoid" id="A0A0D0D4D5"/>
<evidence type="ECO:0000256" key="1">
    <source>
        <dbReference type="SAM" id="SignalP"/>
    </source>
</evidence>
<reference evidence="2 3" key="1">
    <citation type="submission" date="2014-04" db="EMBL/GenBank/DDBJ databases">
        <authorList>
            <consortium name="DOE Joint Genome Institute"/>
            <person name="Kuo A."/>
            <person name="Kohler A."/>
            <person name="Jargeat P."/>
            <person name="Nagy L.G."/>
            <person name="Floudas D."/>
            <person name="Copeland A."/>
            <person name="Barry K.W."/>
            <person name="Cichocki N."/>
            <person name="Veneault-Fourrey C."/>
            <person name="LaButti K."/>
            <person name="Lindquist E.A."/>
            <person name="Lipzen A."/>
            <person name="Lundell T."/>
            <person name="Morin E."/>
            <person name="Murat C."/>
            <person name="Sun H."/>
            <person name="Tunlid A."/>
            <person name="Henrissat B."/>
            <person name="Grigoriev I.V."/>
            <person name="Hibbett D.S."/>
            <person name="Martin F."/>
            <person name="Nordberg H.P."/>
            <person name="Cantor M.N."/>
            <person name="Hua S.X."/>
        </authorList>
    </citation>
    <scope>NUCLEOTIDE SEQUENCE [LARGE SCALE GENOMIC DNA]</scope>
    <source>
        <strain evidence="2 3">Ve08.2h10</strain>
    </source>
</reference>
<sequence length="171" mass="18310">MSGRAALHCVCFSASVLSFLLSLGPRGIFYSPYPHDLEPPVVGVCPAWRIACLAYLISIGPSKVPLLPAHTVTASHQRMAQSAFHCGSCVSLHQARLSSHAINVANRGLSFVSAGGADAKRLGFDRSPAAACDICVFARPRAPSKLLFWASVVRLPTIYVDRFSGPFIFVL</sequence>
<dbReference type="EMBL" id="KN825394">
    <property type="protein sequence ID" value="KIK91377.1"/>
    <property type="molecule type" value="Genomic_DNA"/>
</dbReference>
<keyword evidence="1" id="KW-0732">Signal</keyword>
<accession>A0A0D0D4D5</accession>
<dbReference type="AlphaFoldDB" id="A0A0D0D4D5"/>